<keyword evidence="3" id="KW-1185">Reference proteome</keyword>
<keyword evidence="1" id="KW-0472">Membrane</keyword>
<organism evidence="2 3">
    <name type="scientific">Hespellia stercorisuis DSM 15480</name>
    <dbReference type="NCBI Taxonomy" id="1121950"/>
    <lineage>
        <taxon>Bacteria</taxon>
        <taxon>Bacillati</taxon>
        <taxon>Bacillota</taxon>
        <taxon>Clostridia</taxon>
        <taxon>Lachnospirales</taxon>
        <taxon>Lachnospiraceae</taxon>
        <taxon>Hespellia</taxon>
    </lineage>
</organism>
<keyword evidence="1" id="KW-1133">Transmembrane helix</keyword>
<keyword evidence="1" id="KW-0812">Transmembrane</keyword>
<evidence type="ECO:0000256" key="1">
    <source>
        <dbReference type="SAM" id="Phobius"/>
    </source>
</evidence>
<gene>
    <name evidence="2" type="ORF">SAMN02745243_00897</name>
</gene>
<dbReference type="AlphaFoldDB" id="A0A1M6KH55"/>
<evidence type="ECO:0000313" key="3">
    <source>
        <dbReference type="Proteomes" id="UP000184301"/>
    </source>
</evidence>
<accession>A0A1M6KH55</accession>
<dbReference type="RefSeq" id="WP_073105954.1">
    <property type="nucleotide sequence ID" value="NZ_FQZY01000012.1"/>
</dbReference>
<feature type="transmembrane region" description="Helical" evidence="1">
    <location>
        <begin position="44"/>
        <end position="66"/>
    </location>
</feature>
<sequence length="85" mass="9384">MCKTTIREGLLFAAGAFAVTATVGLGITYVCYQAVNYMEVAFTIPWKMVLASAAVLVLICVEIPLITYKRSVKKHSIVERIRCVE</sequence>
<reference evidence="2 3" key="1">
    <citation type="submission" date="2016-11" db="EMBL/GenBank/DDBJ databases">
        <authorList>
            <person name="Jaros S."/>
            <person name="Januszkiewicz K."/>
            <person name="Wedrychowicz H."/>
        </authorList>
    </citation>
    <scope>NUCLEOTIDE SEQUENCE [LARGE SCALE GENOMIC DNA]</scope>
    <source>
        <strain evidence="2 3">DSM 15480</strain>
    </source>
</reference>
<feature type="transmembrane region" description="Helical" evidence="1">
    <location>
        <begin position="12"/>
        <end position="32"/>
    </location>
</feature>
<protein>
    <submittedName>
        <fullName evidence="2">Putative ABC transport system permease protein</fullName>
    </submittedName>
</protein>
<proteinExistence type="predicted"/>
<evidence type="ECO:0000313" key="2">
    <source>
        <dbReference type="EMBL" id="SHJ58212.1"/>
    </source>
</evidence>
<name>A0A1M6KH55_9FIRM</name>
<dbReference type="Proteomes" id="UP000184301">
    <property type="component" value="Unassembled WGS sequence"/>
</dbReference>
<dbReference type="EMBL" id="FQZY01000012">
    <property type="protein sequence ID" value="SHJ58212.1"/>
    <property type="molecule type" value="Genomic_DNA"/>
</dbReference>